<proteinExistence type="predicted"/>
<keyword evidence="1" id="KW-0812">Transmembrane</keyword>
<evidence type="ECO:0000256" key="1">
    <source>
        <dbReference type="SAM" id="Phobius"/>
    </source>
</evidence>
<organism evidence="2 3">
    <name type="scientific">Halteria grandinella</name>
    <dbReference type="NCBI Taxonomy" id="5974"/>
    <lineage>
        <taxon>Eukaryota</taxon>
        <taxon>Sar</taxon>
        <taxon>Alveolata</taxon>
        <taxon>Ciliophora</taxon>
        <taxon>Intramacronucleata</taxon>
        <taxon>Spirotrichea</taxon>
        <taxon>Stichotrichia</taxon>
        <taxon>Sporadotrichida</taxon>
        <taxon>Halteriidae</taxon>
        <taxon>Halteria</taxon>
    </lineage>
</organism>
<accession>A0A8J8NYI1</accession>
<protein>
    <submittedName>
        <fullName evidence="2">Uncharacterized protein</fullName>
    </submittedName>
</protein>
<sequence length="155" mass="17740">MFMGFLTELALYPEHVHLLDQVIYLALHVLKHLHLALFFGCALSLQYVLLLIFLLWLSYYLNTGWPQFPFFLNSDPLFFLSNQFLFYDQVLYDKFVELVVLRGIQAFDLLKDLGTEGAKHSELLLALCLGGEKLGESLGEKEGSVIRGIQRRGIA</sequence>
<keyword evidence="1" id="KW-0472">Membrane</keyword>
<comment type="caution">
    <text evidence="2">The sequence shown here is derived from an EMBL/GenBank/DDBJ whole genome shotgun (WGS) entry which is preliminary data.</text>
</comment>
<reference evidence="2" key="1">
    <citation type="submission" date="2019-06" db="EMBL/GenBank/DDBJ databases">
        <authorList>
            <person name="Zheng W."/>
        </authorList>
    </citation>
    <scope>NUCLEOTIDE SEQUENCE</scope>
    <source>
        <strain evidence="2">QDHG01</strain>
    </source>
</reference>
<keyword evidence="1" id="KW-1133">Transmembrane helix</keyword>
<dbReference type="Proteomes" id="UP000785679">
    <property type="component" value="Unassembled WGS sequence"/>
</dbReference>
<evidence type="ECO:0000313" key="3">
    <source>
        <dbReference type="Proteomes" id="UP000785679"/>
    </source>
</evidence>
<feature type="transmembrane region" description="Helical" evidence="1">
    <location>
        <begin position="35"/>
        <end position="57"/>
    </location>
</feature>
<dbReference type="EMBL" id="RRYP01004962">
    <property type="protein sequence ID" value="TNV82436.1"/>
    <property type="molecule type" value="Genomic_DNA"/>
</dbReference>
<name>A0A8J8NYI1_HALGN</name>
<dbReference type="AlphaFoldDB" id="A0A8J8NYI1"/>
<evidence type="ECO:0000313" key="2">
    <source>
        <dbReference type="EMBL" id="TNV82436.1"/>
    </source>
</evidence>
<keyword evidence="3" id="KW-1185">Reference proteome</keyword>
<gene>
    <name evidence="2" type="ORF">FGO68_gene8161</name>
</gene>